<dbReference type="EMBL" id="CDQK01000003">
    <property type="protein sequence ID" value="CEP22184.1"/>
    <property type="molecule type" value="Genomic_DNA"/>
</dbReference>
<gene>
    <name evidence="3" type="ORF">BN1211_2467</name>
</gene>
<name>A0A0H5CC25_CYBJN</name>
<dbReference type="Proteomes" id="UP000038830">
    <property type="component" value="Unassembled WGS sequence"/>
</dbReference>
<reference evidence="4" key="1">
    <citation type="journal article" date="2015" name="J. Biotechnol.">
        <title>The structure of the Cyberlindnera jadinii genome and its relation to Candida utilis analyzed by the occurrence of single nucleotide polymorphisms.</title>
        <authorList>
            <person name="Rupp O."/>
            <person name="Brinkrolf K."/>
            <person name="Buerth C."/>
            <person name="Kunigo M."/>
            <person name="Schneider J."/>
            <person name="Jaenicke S."/>
            <person name="Goesmann A."/>
            <person name="Puehler A."/>
            <person name="Jaeger K.-E."/>
            <person name="Ernst J.F."/>
        </authorList>
    </citation>
    <scope>NUCLEOTIDE SEQUENCE [LARGE SCALE GENOMIC DNA]</scope>
    <source>
        <strain evidence="4">ATCC 18201 / CBS 1600 / BCRC 20928 / JCM 3617 / NBRC 0987 / NRRL Y-1542</strain>
    </source>
</reference>
<dbReference type="SUPFAM" id="SSF69349">
    <property type="entry name" value="Phage fibre proteins"/>
    <property type="match status" value="1"/>
</dbReference>
<proteinExistence type="predicted"/>
<sequence length="325" mass="33730">MLTKLPINLLLGVLSFSTAYAQAEDAGSKIQFPVTGGVVSGPTRVNFTFYGTNSLAEQDGYRLINVGVYNDEWDYESGSASAIPSEGIRVLFEASSYLAAVGDGIRYDAPAAVFDVPGDDGLPDDYVFILSVIGDYGSPRDISVTFEATFSNEFGVNIGERDTLVKSFNMSMTISSPGDDETTTPGDDETTSPGDDETTTPGDDETTTLGDDETTTPGDDETTTPGDDETTTPGDDDTTTSGDDETTTSGDDDTTTPGDTPTIKTSTGKDSQTTTGGSGSSNPTTPSTSSSGSTQTTSFETANVGVRNLMTGACAALLTFALVLI</sequence>
<evidence type="ECO:0000313" key="4">
    <source>
        <dbReference type="Proteomes" id="UP000038830"/>
    </source>
</evidence>
<evidence type="ECO:0000256" key="2">
    <source>
        <dbReference type="SAM" id="SignalP"/>
    </source>
</evidence>
<accession>A0A0H5CC25</accession>
<evidence type="ECO:0000256" key="1">
    <source>
        <dbReference type="SAM" id="MobiDB-lite"/>
    </source>
</evidence>
<evidence type="ECO:0000313" key="3">
    <source>
        <dbReference type="EMBL" id="CEP22184.1"/>
    </source>
</evidence>
<feature type="compositionally biased region" description="Low complexity" evidence="1">
    <location>
        <begin position="255"/>
        <end position="297"/>
    </location>
</feature>
<organism evidence="3 4">
    <name type="scientific">Cyberlindnera jadinii (strain ATCC 18201 / CBS 1600 / BCRC 20928 / JCM 3617 / NBRC 0987 / NRRL Y-1542)</name>
    <name type="common">Torula yeast</name>
    <name type="synonym">Candida utilis</name>
    <dbReference type="NCBI Taxonomy" id="983966"/>
    <lineage>
        <taxon>Eukaryota</taxon>
        <taxon>Fungi</taxon>
        <taxon>Dikarya</taxon>
        <taxon>Ascomycota</taxon>
        <taxon>Saccharomycotina</taxon>
        <taxon>Saccharomycetes</taxon>
        <taxon>Phaffomycetales</taxon>
        <taxon>Phaffomycetaceae</taxon>
        <taxon>Cyberlindnera</taxon>
    </lineage>
</organism>
<feature type="compositionally biased region" description="Acidic residues" evidence="1">
    <location>
        <begin position="178"/>
        <end position="254"/>
    </location>
</feature>
<protein>
    <submittedName>
        <fullName evidence="3">Uncharacterized protein</fullName>
    </submittedName>
</protein>
<keyword evidence="2" id="KW-0732">Signal</keyword>
<feature type="chain" id="PRO_5005217474" evidence="2">
    <location>
        <begin position="22"/>
        <end position="325"/>
    </location>
</feature>
<feature type="region of interest" description="Disordered" evidence="1">
    <location>
        <begin position="171"/>
        <end position="297"/>
    </location>
</feature>
<feature type="signal peptide" evidence="2">
    <location>
        <begin position="1"/>
        <end position="21"/>
    </location>
</feature>
<dbReference type="AlphaFoldDB" id="A0A0H5CC25"/>